<dbReference type="HOGENOM" id="CLU_039206_0_0_1"/>
<sequence>MPRLTSLSLTIPDYKYRFRHDTARITLLRALLPALSSSLEQLVVSLDVAPLRDMAALPWPRLRSLTLRGADPPVEDEMPLFITHLLAAMPGLRSFSLLQAQAWNSDHHVMWPTGQSGDFPCAQLERLEISYPNPADEVYSRLPDTLRQLSLRCWPRHYLRQHRYERKTLKRRLKWRSPILKSSELLTILRRCRSDLLEVLEIEYREDSEDARLLRSLSELFPALHTLTVFRYRCEPTNTDVPVESIAQALSTLRHLRILRIHLDFPNAPHPLSPFRTYPWHAEFDAFDDFLHEPARTLATRLNSSVQYVCLLRRQYWRSEWLPFRIVRDTRGGGRASDVKEIRLDDGLVSIGDIIMEDDPPPYTKDQIPPGPDFIDDFEF</sequence>
<name>A0A060SMJ8_PYCCI</name>
<evidence type="ECO:0000313" key="1">
    <source>
        <dbReference type="EMBL" id="CDO75742.1"/>
    </source>
</evidence>
<dbReference type="Gene3D" id="3.80.10.10">
    <property type="entry name" value="Ribonuclease Inhibitor"/>
    <property type="match status" value="1"/>
</dbReference>
<dbReference type="EMBL" id="CCBP010000287">
    <property type="protein sequence ID" value="CDO75742.1"/>
    <property type="molecule type" value="Genomic_DNA"/>
</dbReference>
<accession>A0A060SMJ8</accession>
<dbReference type="Proteomes" id="UP000029665">
    <property type="component" value="Unassembled WGS sequence"/>
</dbReference>
<keyword evidence="2" id="KW-1185">Reference proteome</keyword>
<dbReference type="SUPFAM" id="SSF52047">
    <property type="entry name" value="RNI-like"/>
    <property type="match status" value="1"/>
</dbReference>
<dbReference type="OMA" id="PYTWRES"/>
<organism evidence="1 2">
    <name type="scientific">Pycnoporus cinnabarinus</name>
    <name type="common">Cinnabar-red polypore</name>
    <name type="synonym">Trametes cinnabarina</name>
    <dbReference type="NCBI Taxonomy" id="5643"/>
    <lineage>
        <taxon>Eukaryota</taxon>
        <taxon>Fungi</taxon>
        <taxon>Dikarya</taxon>
        <taxon>Basidiomycota</taxon>
        <taxon>Agaricomycotina</taxon>
        <taxon>Agaricomycetes</taxon>
        <taxon>Polyporales</taxon>
        <taxon>Polyporaceae</taxon>
        <taxon>Trametes</taxon>
    </lineage>
</organism>
<dbReference type="OrthoDB" id="2740834at2759"/>
<comment type="caution">
    <text evidence="1">The sequence shown here is derived from an EMBL/GenBank/DDBJ whole genome shotgun (WGS) entry which is preliminary data.</text>
</comment>
<proteinExistence type="predicted"/>
<gene>
    <name evidence="1" type="ORF">BN946_scf184921.g18</name>
</gene>
<protein>
    <recommendedName>
        <fullName evidence="3">F-box domain-containing protein</fullName>
    </recommendedName>
</protein>
<dbReference type="AlphaFoldDB" id="A0A060SMJ8"/>
<evidence type="ECO:0000313" key="2">
    <source>
        <dbReference type="Proteomes" id="UP000029665"/>
    </source>
</evidence>
<evidence type="ECO:0008006" key="3">
    <source>
        <dbReference type="Google" id="ProtNLM"/>
    </source>
</evidence>
<dbReference type="InterPro" id="IPR032675">
    <property type="entry name" value="LRR_dom_sf"/>
</dbReference>
<reference evidence="1" key="1">
    <citation type="submission" date="2014-01" db="EMBL/GenBank/DDBJ databases">
        <title>The genome of the white-rot fungus Pycnoporus cinnabarinus: a basidiomycete model with a versatile arsenal for lignocellulosic biomass breakdown.</title>
        <authorList>
            <person name="Levasseur A."/>
            <person name="Lomascolo A."/>
            <person name="Ruiz-Duenas F.J."/>
            <person name="Uzan E."/>
            <person name="Piumi F."/>
            <person name="Kues U."/>
            <person name="Ram A.F.J."/>
            <person name="Murat C."/>
            <person name="Haon M."/>
            <person name="Benoit I."/>
            <person name="Arfi Y."/>
            <person name="Chevret D."/>
            <person name="Drula E."/>
            <person name="Kwon M.J."/>
            <person name="Gouret P."/>
            <person name="Lesage-Meessen L."/>
            <person name="Lombard V."/>
            <person name="Mariette J."/>
            <person name="Noirot C."/>
            <person name="Park J."/>
            <person name="Patyshakuliyeva A."/>
            <person name="Wieneger R.A.B."/>
            <person name="Wosten H.A.B."/>
            <person name="Martin F."/>
            <person name="Coutinho P.M."/>
            <person name="de Vries R."/>
            <person name="Martinez A.T."/>
            <person name="Klopp C."/>
            <person name="Pontarotti P."/>
            <person name="Henrissat B."/>
            <person name="Record E."/>
        </authorList>
    </citation>
    <scope>NUCLEOTIDE SEQUENCE [LARGE SCALE GENOMIC DNA]</scope>
    <source>
        <strain evidence="1">BRFM137</strain>
    </source>
</reference>